<evidence type="ECO:0000313" key="2">
    <source>
        <dbReference type="EMBL" id="NLW34241.1"/>
    </source>
</evidence>
<dbReference type="STRING" id="909663.GCA_000512235_02440"/>
<evidence type="ECO:0000256" key="1">
    <source>
        <dbReference type="SAM" id="Coils"/>
    </source>
</evidence>
<dbReference type="EMBL" id="JAAYEE010000032">
    <property type="protein sequence ID" value="NLW34241.1"/>
    <property type="molecule type" value="Genomic_DNA"/>
</dbReference>
<reference evidence="2" key="1">
    <citation type="journal article" date="2020" name="Biotechnol. Biofuels">
        <title>New insights from the biogas microbiome by comprehensive genome-resolved metagenomics of nearly 1600 species originating from multiple anaerobic digesters.</title>
        <authorList>
            <person name="Campanaro S."/>
            <person name="Treu L."/>
            <person name="Rodriguez-R L.M."/>
            <person name="Kovalovszki A."/>
            <person name="Ziels R.M."/>
            <person name="Maus I."/>
            <person name="Zhu X."/>
            <person name="Kougias P.G."/>
            <person name="Basile A."/>
            <person name="Luo G."/>
            <person name="Schluter A."/>
            <person name="Konstantinidis K.T."/>
            <person name="Angelidaki I."/>
        </authorList>
    </citation>
    <scope>NUCLEOTIDE SEQUENCE</scope>
    <source>
        <strain evidence="2">AS06rmzACSIP_7</strain>
    </source>
</reference>
<dbReference type="AlphaFoldDB" id="A0A351U2Y5"/>
<protein>
    <submittedName>
        <fullName evidence="2">Uncharacterized protein</fullName>
    </submittedName>
</protein>
<evidence type="ECO:0000313" key="3">
    <source>
        <dbReference type="Proteomes" id="UP000777265"/>
    </source>
</evidence>
<dbReference type="Proteomes" id="UP000777265">
    <property type="component" value="Unassembled WGS sequence"/>
</dbReference>
<sequence>MSDDDKIPVDKSKIEAFKELSIRALETEETEVFVECLVKRQEIADAIARDDEPVPEEDIAEYLAREREILERLVDEKNRLIADINEHARSMRAVKVYRAKFPFPVMPAFVDTLT</sequence>
<comment type="caution">
    <text evidence="2">The sequence shown here is derived from an EMBL/GenBank/DDBJ whole genome shotgun (WGS) entry which is preliminary data.</text>
</comment>
<organism evidence="2 3">
    <name type="scientific">Syntrophorhabdus aromaticivorans</name>
    <dbReference type="NCBI Taxonomy" id="328301"/>
    <lineage>
        <taxon>Bacteria</taxon>
        <taxon>Pseudomonadati</taxon>
        <taxon>Thermodesulfobacteriota</taxon>
        <taxon>Syntrophorhabdia</taxon>
        <taxon>Syntrophorhabdales</taxon>
        <taxon>Syntrophorhabdaceae</taxon>
        <taxon>Syntrophorhabdus</taxon>
    </lineage>
</organism>
<gene>
    <name evidence="2" type="ORF">GXY80_01995</name>
</gene>
<reference evidence="2" key="2">
    <citation type="submission" date="2020-01" db="EMBL/GenBank/DDBJ databases">
        <authorList>
            <person name="Campanaro S."/>
        </authorList>
    </citation>
    <scope>NUCLEOTIDE SEQUENCE</scope>
    <source>
        <strain evidence="2">AS06rmzACSIP_7</strain>
    </source>
</reference>
<proteinExistence type="predicted"/>
<accession>A0A351U2Y5</accession>
<feature type="coiled-coil region" evidence="1">
    <location>
        <begin position="63"/>
        <end position="90"/>
    </location>
</feature>
<name>A0A351U2Y5_9BACT</name>
<keyword evidence="1" id="KW-0175">Coiled coil</keyword>